<comment type="caution">
    <text evidence="2">The sequence shown here is derived from an EMBL/GenBank/DDBJ whole genome shotgun (WGS) entry which is preliminary data.</text>
</comment>
<organism evidence="2 3">
    <name type="scientific">Brevundimonas vesicularis</name>
    <name type="common">Pseudomonas vesicularis</name>
    <dbReference type="NCBI Taxonomy" id="41276"/>
    <lineage>
        <taxon>Bacteria</taxon>
        <taxon>Pseudomonadati</taxon>
        <taxon>Pseudomonadota</taxon>
        <taxon>Alphaproteobacteria</taxon>
        <taxon>Caulobacterales</taxon>
        <taxon>Caulobacteraceae</taxon>
        <taxon>Brevundimonas</taxon>
    </lineage>
</organism>
<dbReference type="Proteomes" id="UP001272940">
    <property type="component" value="Unassembled WGS sequence"/>
</dbReference>
<evidence type="ECO:0000313" key="3">
    <source>
        <dbReference type="Proteomes" id="UP001272940"/>
    </source>
</evidence>
<feature type="region of interest" description="Disordered" evidence="1">
    <location>
        <begin position="1"/>
        <end position="60"/>
    </location>
</feature>
<evidence type="ECO:0000256" key="1">
    <source>
        <dbReference type="SAM" id="MobiDB-lite"/>
    </source>
</evidence>
<protein>
    <submittedName>
        <fullName evidence="2">Uncharacterized protein</fullName>
    </submittedName>
</protein>
<name>A0ABU4KQI0_BREVE</name>
<sequence length="60" mass="5754">MTDTSTHRPDENGPDDDSGAGVRRPDQGGTNQPGQTPESPASGGEGAAGAGGPDGFGTGT</sequence>
<dbReference type="EMBL" id="JAMYEC010000005">
    <property type="protein sequence ID" value="MDX2335273.1"/>
    <property type="molecule type" value="Genomic_DNA"/>
</dbReference>
<accession>A0ABU4KQI0</accession>
<keyword evidence="3" id="KW-1185">Reference proteome</keyword>
<reference evidence="2 3" key="1">
    <citation type="journal article" date="2023" name="FEMS Microbes">
        <title>Whole genomes of deep-sea sponge-associated bacteria exhibit high novel natural product potential.</title>
        <authorList>
            <person name="Hesketh-Best P.J."/>
            <person name="January G.G."/>
            <person name="Koch M.J."/>
            <person name="Warburton P.J."/>
            <person name="Howell K.L."/>
            <person name="Upton M."/>
        </authorList>
    </citation>
    <scope>NUCLEOTIDE SEQUENCE [LARGE SCALE GENOMIC DNA]</scope>
    <source>
        <strain evidence="2 3">PC206-O</strain>
    </source>
</reference>
<dbReference type="RefSeq" id="WP_066629178.1">
    <property type="nucleotide sequence ID" value="NZ_JAMYEC010000005.1"/>
</dbReference>
<feature type="compositionally biased region" description="Gly residues" evidence="1">
    <location>
        <begin position="43"/>
        <end position="60"/>
    </location>
</feature>
<feature type="compositionally biased region" description="Basic and acidic residues" evidence="1">
    <location>
        <begin position="1"/>
        <end position="11"/>
    </location>
</feature>
<evidence type="ECO:0000313" key="2">
    <source>
        <dbReference type="EMBL" id="MDX2335273.1"/>
    </source>
</evidence>
<gene>
    <name evidence="2" type="ORF">NJD11_10035</name>
</gene>
<feature type="compositionally biased region" description="Polar residues" evidence="1">
    <location>
        <begin position="28"/>
        <end position="39"/>
    </location>
</feature>
<proteinExistence type="predicted"/>